<dbReference type="Proteomes" id="UP000011980">
    <property type="component" value="Unassembled WGS sequence"/>
</dbReference>
<evidence type="ECO:0000313" key="2">
    <source>
        <dbReference type="Proteomes" id="UP000011980"/>
    </source>
</evidence>
<sequence>MIERLAKNSIETISNNERMKFLERAFTVVSSPRSFGLFGKI</sequence>
<dbReference type="EMBL" id="ANCE01000096">
    <property type="protein sequence ID" value="EMK24538.1"/>
    <property type="molecule type" value="Genomic_DNA"/>
</dbReference>
<dbReference type="AlphaFoldDB" id="M6F700"/>
<organism evidence="1 2">
    <name type="scientific">Leptospira kirschneri serovar Bulgarica str. Nikolaevo</name>
    <dbReference type="NCBI Taxonomy" id="1240687"/>
    <lineage>
        <taxon>Bacteria</taxon>
        <taxon>Pseudomonadati</taxon>
        <taxon>Spirochaetota</taxon>
        <taxon>Spirochaetia</taxon>
        <taxon>Leptospirales</taxon>
        <taxon>Leptospiraceae</taxon>
        <taxon>Leptospira</taxon>
    </lineage>
</organism>
<gene>
    <name evidence="1" type="ORF">LEP1GSC008_2683</name>
</gene>
<reference evidence="1 2" key="1">
    <citation type="submission" date="2013-01" db="EMBL/GenBank/DDBJ databases">
        <authorList>
            <person name="Harkins D.M."/>
            <person name="Durkin A.S."/>
            <person name="Brinkac L.M."/>
            <person name="Haft D.H."/>
            <person name="Selengut J.D."/>
            <person name="Sanka R."/>
            <person name="DePew J."/>
            <person name="Purushe J."/>
            <person name="Galloway R.L."/>
            <person name="Vinetz J.M."/>
            <person name="Sutton G.G."/>
            <person name="Nierman W.C."/>
            <person name="Fouts D.E."/>
        </authorList>
    </citation>
    <scope>NUCLEOTIDE SEQUENCE [LARGE SCALE GENOMIC DNA]</scope>
    <source>
        <strain evidence="1 2">Nikolaevo</strain>
    </source>
</reference>
<comment type="caution">
    <text evidence="1">The sequence shown here is derived from an EMBL/GenBank/DDBJ whole genome shotgun (WGS) entry which is preliminary data.</text>
</comment>
<name>M6F700_9LEPT</name>
<protein>
    <submittedName>
        <fullName evidence="1">Uncharacterized protein</fullName>
    </submittedName>
</protein>
<evidence type="ECO:0000313" key="1">
    <source>
        <dbReference type="EMBL" id="EMK24538.1"/>
    </source>
</evidence>
<proteinExistence type="predicted"/>
<accession>M6F700</accession>